<dbReference type="SUPFAM" id="SSF46689">
    <property type="entry name" value="Homeodomain-like"/>
    <property type="match status" value="1"/>
</dbReference>
<name>A0A2T5BXE7_9BACT</name>
<dbReference type="GO" id="GO:0043565">
    <property type="term" value="F:sequence-specific DNA binding"/>
    <property type="evidence" value="ECO:0007669"/>
    <property type="project" value="InterPro"/>
</dbReference>
<comment type="caution">
    <text evidence="4">The sequence shown here is derived from an EMBL/GenBank/DDBJ whole genome shotgun (WGS) entry which is preliminary data.</text>
</comment>
<protein>
    <submittedName>
        <fullName evidence="4">AraC-like DNA-binding protein</fullName>
    </submittedName>
</protein>
<sequence length="152" mass="17677">MSSIEYHPITPANVYSGLIETTEDSGHRHSGIIVNHQPSGNSYMDLFAEQVRKYGKRSSKWYAKQMNADPRQFDGAIRCMSGMSAHDWICEYLRLVACDLMEQTDWSFKEVGQKLGMSSSSFSQFFRAYQQMQPWEYRSLKKHGRKSNYFYG</sequence>
<dbReference type="InterPro" id="IPR009057">
    <property type="entry name" value="Homeodomain-like_sf"/>
</dbReference>
<keyword evidence="5" id="KW-1185">Reference proteome</keyword>
<keyword evidence="2" id="KW-0804">Transcription</keyword>
<evidence type="ECO:0000313" key="5">
    <source>
        <dbReference type="Proteomes" id="UP000243525"/>
    </source>
</evidence>
<dbReference type="GO" id="GO:0003700">
    <property type="term" value="F:DNA-binding transcription factor activity"/>
    <property type="evidence" value="ECO:0007669"/>
    <property type="project" value="InterPro"/>
</dbReference>
<dbReference type="OrthoDB" id="1121268at2"/>
<dbReference type="RefSeq" id="WP_107823810.1">
    <property type="nucleotide sequence ID" value="NZ_OY782574.1"/>
</dbReference>
<dbReference type="InterPro" id="IPR018060">
    <property type="entry name" value="HTH_AraC"/>
</dbReference>
<feature type="domain" description="HTH araC/xylS-type" evidence="3">
    <location>
        <begin position="41"/>
        <end position="140"/>
    </location>
</feature>
<dbReference type="Proteomes" id="UP000243525">
    <property type="component" value="Unassembled WGS sequence"/>
</dbReference>
<gene>
    <name evidence="4" type="ORF">C8N47_12924</name>
</gene>
<evidence type="ECO:0000259" key="3">
    <source>
        <dbReference type="PROSITE" id="PS01124"/>
    </source>
</evidence>
<dbReference type="SMART" id="SM00342">
    <property type="entry name" value="HTH_ARAC"/>
    <property type="match status" value="1"/>
</dbReference>
<dbReference type="EMBL" id="QAAD01000029">
    <property type="protein sequence ID" value="PTN04804.1"/>
    <property type="molecule type" value="Genomic_DNA"/>
</dbReference>
<evidence type="ECO:0000256" key="2">
    <source>
        <dbReference type="ARBA" id="ARBA00023163"/>
    </source>
</evidence>
<keyword evidence="1" id="KW-0805">Transcription regulation</keyword>
<accession>A0A2T5BXE7</accession>
<reference evidence="4 5" key="1">
    <citation type="submission" date="2018-04" db="EMBL/GenBank/DDBJ databases">
        <title>Genomic Encyclopedia of Archaeal and Bacterial Type Strains, Phase II (KMG-II): from individual species to whole genera.</title>
        <authorList>
            <person name="Goeker M."/>
        </authorList>
    </citation>
    <scope>NUCLEOTIDE SEQUENCE [LARGE SCALE GENOMIC DNA]</scope>
    <source>
        <strain evidence="4 5">DSM 28823</strain>
    </source>
</reference>
<keyword evidence="4" id="KW-0238">DNA-binding</keyword>
<dbReference type="PROSITE" id="PS01124">
    <property type="entry name" value="HTH_ARAC_FAMILY_2"/>
    <property type="match status" value="1"/>
</dbReference>
<evidence type="ECO:0000313" key="4">
    <source>
        <dbReference type="EMBL" id="PTN04804.1"/>
    </source>
</evidence>
<organism evidence="4 5">
    <name type="scientific">Mangrovibacterium marinum</name>
    <dbReference type="NCBI Taxonomy" id="1639118"/>
    <lineage>
        <taxon>Bacteria</taxon>
        <taxon>Pseudomonadati</taxon>
        <taxon>Bacteroidota</taxon>
        <taxon>Bacteroidia</taxon>
        <taxon>Marinilabiliales</taxon>
        <taxon>Prolixibacteraceae</taxon>
        <taxon>Mangrovibacterium</taxon>
    </lineage>
</organism>
<evidence type="ECO:0000256" key="1">
    <source>
        <dbReference type="ARBA" id="ARBA00023015"/>
    </source>
</evidence>
<dbReference type="Pfam" id="PF12833">
    <property type="entry name" value="HTH_18"/>
    <property type="match status" value="1"/>
</dbReference>
<proteinExistence type="predicted"/>
<dbReference type="AlphaFoldDB" id="A0A2T5BXE7"/>
<dbReference type="Gene3D" id="1.10.10.60">
    <property type="entry name" value="Homeodomain-like"/>
    <property type="match status" value="1"/>
</dbReference>